<dbReference type="EMBL" id="AKCU01000467">
    <property type="protein sequence ID" value="EKV06969.1"/>
    <property type="molecule type" value="Genomic_DNA"/>
</dbReference>
<proteinExistence type="predicted"/>
<dbReference type="OrthoDB" id="5428787at2759"/>
<dbReference type="GeneID" id="26235851"/>
<organism evidence="2 3">
    <name type="scientific">Penicillium digitatum (strain Pd1 / CECT 20795)</name>
    <name type="common">Green mold</name>
    <dbReference type="NCBI Taxonomy" id="1170230"/>
    <lineage>
        <taxon>Eukaryota</taxon>
        <taxon>Fungi</taxon>
        <taxon>Dikarya</taxon>
        <taxon>Ascomycota</taxon>
        <taxon>Pezizomycotina</taxon>
        <taxon>Eurotiomycetes</taxon>
        <taxon>Eurotiomycetidae</taxon>
        <taxon>Eurotiales</taxon>
        <taxon>Aspergillaceae</taxon>
        <taxon>Penicillium</taxon>
    </lineage>
</organism>
<keyword evidence="1" id="KW-0732">Signal</keyword>
<dbReference type="RefSeq" id="XP_014531692.2">
    <property type="nucleotide sequence ID" value="XM_014676206.2"/>
</dbReference>
<dbReference type="VEuPathDB" id="FungiDB:PDIP_75350"/>
<protein>
    <recommendedName>
        <fullName evidence="4">Apple domain-containing protein</fullName>
    </recommendedName>
</protein>
<sequence length="395" mass="41107">MKMSIRRFAFAAALLLGQASASTPVASSPLASSQAQVATETCRTELGPSSVKLVPTTTITRTIHERTPVVVLTTTLETVTVTPAGSTEIVTDYETTVITSTADVITDTFSTTSTDFDTATLTLTPAPVTTTVAEVLSTTSTSTSTIATSVGFTPIVDTLPPTVTAKRSLEEVDDCSPWVDDYKYPQAVVCYEKNIIKTTTLSTVTGSLVTVTVATPTTTVTITNTITSSSVILPSDVSTTLSFSTTSTITETTLAAGETSTVTSTHTVLAGTTTTSFYAACATNNIAGNPLSSDFGSAAGKFIYSLEFTHVPGQKLTVGNTNSAYDCCASCLESSTCAMSYYYAPSSAVRYCYVIATTTCSFASTYGTAYLQSGVTGVQISNGNCGHVIGSNRYI</sequence>
<feature type="chain" id="PRO_5003928109" description="Apple domain-containing protein" evidence="1">
    <location>
        <begin position="22"/>
        <end position="395"/>
    </location>
</feature>
<evidence type="ECO:0000313" key="2">
    <source>
        <dbReference type="EMBL" id="EKV06969.1"/>
    </source>
</evidence>
<dbReference type="KEGG" id="pdp:PDIP_75350"/>
<name>K9FCL9_PEND1</name>
<gene>
    <name evidence="2" type="ORF">PDIP_75350</name>
</gene>
<evidence type="ECO:0000313" key="3">
    <source>
        <dbReference type="Proteomes" id="UP000009886"/>
    </source>
</evidence>
<accession>K9FCL9</accession>
<dbReference type="Proteomes" id="UP000009886">
    <property type="component" value="Unassembled WGS sequence"/>
</dbReference>
<dbReference type="AlphaFoldDB" id="K9FCL9"/>
<evidence type="ECO:0008006" key="4">
    <source>
        <dbReference type="Google" id="ProtNLM"/>
    </source>
</evidence>
<comment type="caution">
    <text evidence="2">The sequence shown here is derived from an EMBL/GenBank/DDBJ whole genome shotgun (WGS) entry which is preliminary data.</text>
</comment>
<dbReference type="HOGENOM" id="CLU_698498_0_0_1"/>
<feature type="signal peptide" evidence="1">
    <location>
        <begin position="1"/>
        <end position="21"/>
    </location>
</feature>
<reference evidence="3" key="1">
    <citation type="journal article" date="2012" name="BMC Genomics">
        <title>Genome sequence of the necrotrophic fungus Penicillium digitatum, the main postharvest pathogen of citrus.</title>
        <authorList>
            <person name="Marcet-Houben M."/>
            <person name="Ballester A.-R."/>
            <person name="de la Fuente B."/>
            <person name="Harries E."/>
            <person name="Marcos J.F."/>
            <person name="Gonzalez-Candelas L."/>
            <person name="Gabaldon T."/>
        </authorList>
    </citation>
    <scope>NUCLEOTIDE SEQUENCE [LARGE SCALE GENOMIC DNA]</scope>
    <source>
        <strain evidence="3">Pd1 / CECT 20795</strain>
    </source>
</reference>
<evidence type="ECO:0000256" key="1">
    <source>
        <dbReference type="SAM" id="SignalP"/>
    </source>
</evidence>